<accession>A0A7K3LIU5</accession>
<feature type="site" description="Important for beta-aspartyl-AMP intermediate formation" evidence="11">
    <location>
        <position position="337"/>
    </location>
</feature>
<dbReference type="Proteomes" id="UP000466307">
    <property type="component" value="Unassembled WGS sequence"/>
</dbReference>
<reference evidence="13 14" key="1">
    <citation type="submission" date="2020-01" db="EMBL/GenBank/DDBJ databases">
        <title>Investigation of new actinobacteria for the biodesulphurisation of diesel fuel.</title>
        <authorList>
            <person name="Athi Narayanan S.M."/>
        </authorList>
    </citation>
    <scope>NUCLEOTIDE SEQUENCE [LARGE SCALE GENOMIC DNA]</scope>
    <source>
        <strain evidence="13 14">213E</strain>
    </source>
</reference>
<feature type="active site" description="For GATase activity" evidence="9">
    <location>
        <position position="2"/>
    </location>
</feature>
<dbReference type="GO" id="GO:0004066">
    <property type="term" value="F:asparagine synthase (glutamine-hydrolyzing) activity"/>
    <property type="evidence" value="ECO:0007669"/>
    <property type="project" value="UniProtKB-EC"/>
</dbReference>
<feature type="binding site" evidence="10">
    <location>
        <position position="260"/>
    </location>
    <ligand>
        <name>ATP</name>
        <dbReference type="ChEBI" id="CHEBI:30616"/>
    </ligand>
</feature>
<evidence type="ECO:0000256" key="9">
    <source>
        <dbReference type="PIRSR" id="PIRSR001589-1"/>
    </source>
</evidence>
<dbReference type="PANTHER" id="PTHR43284">
    <property type="entry name" value="ASPARAGINE SYNTHETASE (GLUTAMINE-HYDROLYZING)"/>
    <property type="match status" value="1"/>
</dbReference>
<evidence type="ECO:0000256" key="2">
    <source>
        <dbReference type="ARBA" id="ARBA00005752"/>
    </source>
</evidence>
<name>A0A7K3LIU5_9ACTN</name>
<dbReference type="InterPro" id="IPR017932">
    <property type="entry name" value="GATase_2_dom"/>
</dbReference>
<evidence type="ECO:0000256" key="7">
    <source>
        <dbReference type="ARBA" id="ARBA00022962"/>
    </source>
</evidence>
<dbReference type="InterPro" id="IPR033738">
    <property type="entry name" value="AsnB_N"/>
</dbReference>
<evidence type="ECO:0000256" key="4">
    <source>
        <dbReference type="ARBA" id="ARBA00022741"/>
    </source>
</evidence>
<feature type="domain" description="Glutamine amidotransferase type-2" evidence="12">
    <location>
        <begin position="2"/>
        <end position="180"/>
    </location>
</feature>
<dbReference type="InterPro" id="IPR051786">
    <property type="entry name" value="ASN_synthetase/amidase"/>
</dbReference>
<keyword evidence="5 10" id="KW-0067">ATP-binding</keyword>
<dbReference type="GO" id="GO:0005829">
    <property type="term" value="C:cytosol"/>
    <property type="evidence" value="ECO:0007669"/>
    <property type="project" value="TreeGrafter"/>
</dbReference>
<dbReference type="GO" id="GO:0006529">
    <property type="term" value="P:asparagine biosynthetic process"/>
    <property type="evidence" value="ECO:0007669"/>
    <property type="project" value="UniProtKB-KW"/>
</dbReference>
<feature type="binding site" evidence="10">
    <location>
        <position position="96"/>
    </location>
    <ligand>
        <name>L-glutamine</name>
        <dbReference type="ChEBI" id="CHEBI:58359"/>
    </ligand>
</feature>
<dbReference type="GO" id="GO:0005524">
    <property type="term" value="F:ATP binding"/>
    <property type="evidence" value="ECO:0007669"/>
    <property type="project" value="UniProtKB-KW"/>
</dbReference>
<evidence type="ECO:0000256" key="8">
    <source>
        <dbReference type="ARBA" id="ARBA00048741"/>
    </source>
</evidence>
<comment type="catalytic activity">
    <reaction evidence="8">
        <text>L-aspartate + L-glutamine + ATP + H2O = L-asparagine + L-glutamate + AMP + diphosphate + H(+)</text>
        <dbReference type="Rhea" id="RHEA:12228"/>
        <dbReference type="ChEBI" id="CHEBI:15377"/>
        <dbReference type="ChEBI" id="CHEBI:15378"/>
        <dbReference type="ChEBI" id="CHEBI:29985"/>
        <dbReference type="ChEBI" id="CHEBI:29991"/>
        <dbReference type="ChEBI" id="CHEBI:30616"/>
        <dbReference type="ChEBI" id="CHEBI:33019"/>
        <dbReference type="ChEBI" id="CHEBI:58048"/>
        <dbReference type="ChEBI" id="CHEBI:58359"/>
        <dbReference type="ChEBI" id="CHEBI:456215"/>
        <dbReference type="EC" id="6.3.5.4"/>
    </reaction>
</comment>
<evidence type="ECO:0000256" key="11">
    <source>
        <dbReference type="PIRSR" id="PIRSR001589-3"/>
    </source>
</evidence>
<evidence type="ECO:0000256" key="1">
    <source>
        <dbReference type="ARBA" id="ARBA00005187"/>
    </source>
</evidence>
<dbReference type="SUPFAM" id="SSF52402">
    <property type="entry name" value="Adenine nucleotide alpha hydrolases-like"/>
    <property type="match status" value="1"/>
</dbReference>
<evidence type="ECO:0000256" key="5">
    <source>
        <dbReference type="ARBA" id="ARBA00022840"/>
    </source>
</evidence>
<dbReference type="Pfam" id="PF13537">
    <property type="entry name" value="GATase_7"/>
    <property type="match status" value="1"/>
</dbReference>
<comment type="similarity">
    <text evidence="2">Belongs to the asparagine synthetase family.</text>
</comment>
<comment type="pathway">
    <text evidence="1">Amino-acid biosynthesis; L-asparagine biosynthesis; L-asparagine from L-aspartate (L-Gln route): step 1/1.</text>
</comment>
<gene>
    <name evidence="13" type="ORF">GYA93_01120</name>
</gene>
<comment type="caution">
    <text evidence="13">The sequence shown here is derived from an EMBL/GenBank/DDBJ whole genome shotgun (WGS) entry which is preliminary data.</text>
</comment>
<dbReference type="Gene3D" id="3.60.20.10">
    <property type="entry name" value="Glutamine Phosphoribosylpyrophosphate, subunit 1, domain 1"/>
    <property type="match status" value="1"/>
</dbReference>
<keyword evidence="4 10" id="KW-0547">Nucleotide-binding</keyword>
<evidence type="ECO:0000256" key="10">
    <source>
        <dbReference type="PIRSR" id="PIRSR001589-2"/>
    </source>
</evidence>
<dbReference type="PANTHER" id="PTHR43284:SF1">
    <property type="entry name" value="ASPARAGINE SYNTHETASE"/>
    <property type="match status" value="1"/>
</dbReference>
<dbReference type="AlphaFoldDB" id="A0A7K3LIU5"/>
<dbReference type="EC" id="6.3.5.4" evidence="3"/>
<dbReference type="PROSITE" id="PS51278">
    <property type="entry name" value="GATASE_TYPE_2"/>
    <property type="match status" value="1"/>
</dbReference>
<dbReference type="InterPro" id="IPR001962">
    <property type="entry name" value="Asn_synthase"/>
</dbReference>
<dbReference type="PIRSF" id="PIRSF001589">
    <property type="entry name" value="Asn_synthetase_glu-h"/>
    <property type="match status" value="1"/>
</dbReference>
<dbReference type="Pfam" id="PF00733">
    <property type="entry name" value="Asn_synthase"/>
    <property type="match status" value="2"/>
</dbReference>
<protein>
    <recommendedName>
        <fullName evidence="3">asparagine synthase (glutamine-hydrolyzing)</fullName>
        <ecNumber evidence="3">6.3.5.4</ecNumber>
    </recommendedName>
</protein>
<evidence type="ECO:0000313" key="14">
    <source>
        <dbReference type="Proteomes" id="UP000466307"/>
    </source>
</evidence>
<dbReference type="InterPro" id="IPR014729">
    <property type="entry name" value="Rossmann-like_a/b/a_fold"/>
</dbReference>
<dbReference type="EMBL" id="JAADZU010000002">
    <property type="protein sequence ID" value="NDK88189.1"/>
    <property type="molecule type" value="Genomic_DNA"/>
</dbReference>
<evidence type="ECO:0000259" key="12">
    <source>
        <dbReference type="PROSITE" id="PS51278"/>
    </source>
</evidence>
<keyword evidence="9" id="KW-0028">Amino-acid biosynthesis</keyword>
<dbReference type="InterPro" id="IPR006426">
    <property type="entry name" value="Asn_synth_AEB"/>
</dbReference>
<sequence>MCGIAMIVGVGWEERTLDAMISSIESRGTVTERWTRHDLAAATRRLPIVDREHAIQPWRFGPNKRYTLCYNGEIYNPDEIRAELAEHGHTPTTESDTELVALSLITWTDDAVMHLSGEFAFAAELNGSVYVARDRLGVKPLYYAIADGLVSVASEIKALVTIDAPIMEVPPGHHGWISAENGASLRRYYDLDEALHTAGGHEFTSVDEAVGAVRSAVTSAVHSRVRTDLPIAIILSGGLDSSIVASLAAQQHSTCVAYTIGTPDSPDIDHATRLARDIGIPHRVIEVRPSDIGRSAVMDAVRFSELTEYGDIINAVISAVLFTAIAEDGIRIAVGGDCSDELFGGYPMYQTIPEDQRRDLFLHKLHGLSRTELQRVDRASMSATVEARVPFLDERVVETALRLPMSMKTRDGQEKWVLRRAFDDALPDYVINRPKHGLSYSSGLHDRIRLFKPWIAAEYRRCGYGAHGPLRRDFDAALAVSGNDLRQALADDMLLDDHTFFEKGKDLVGALRWNLARRVAKKV</sequence>
<dbReference type="InterPro" id="IPR029055">
    <property type="entry name" value="Ntn_hydrolases_N"/>
</dbReference>
<evidence type="ECO:0000256" key="6">
    <source>
        <dbReference type="ARBA" id="ARBA00022888"/>
    </source>
</evidence>
<dbReference type="Gene3D" id="3.40.50.620">
    <property type="entry name" value="HUPs"/>
    <property type="match status" value="1"/>
</dbReference>
<proteinExistence type="inferred from homology"/>
<evidence type="ECO:0000256" key="3">
    <source>
        <dbReference type="ARBA" id="ARBA00012737"/>
    </source>
</evidence>
<dbReference type="CDD" id="cd00712">
    <property type="entry name" value="AsnB"/>
    <property type="match status" value="1"/>
</dbReference>
<keyword evidence="14" id="KW-1185">Reference proteome</keyword>
<keyword evidence="6 9" id="KW-0061">Asparagine biosynthesis</keyword>
<evidence type="ECO:0000313" key="13">
    <source>
        <dbReference type="EMBL" id="NDK88189.1"/>
    </source>
</evidence>
<keyword evidence="7 9" id="KW-0315">Glutamine amidotransferase</keyword>
<organism evidence="13 14">
    <name type="scientific">Gordonia desulfuricans</name>
    <dbReference type="NCBI Taxonomy" id="89051"/>
    <lineage>
        <taxon>Bacteria</taxon>
        <taxon>Bacillati</taxon>
        <taxon>Actinomycetota</taxon>
        <taxon>Actinomycetes</taxon>
        <taxon>Mycobacteriales</taxon>
        <taxon>Gordoniaceae</taxon>
        <taxon>Gordonia</taxon>
    </lineage>
</organism>
<dbReference type="CDD" id="cd01991">
    <property type="entry name" value="Asn_synthase_B_C"/>
    <property type="match status" value="1"/>
</dbReference>
<dbReference type="SUPFAM" id="SSF56235">
    <property type="entry name" value="N-terminal nucleophile aminohydrolases (Ntn hydrolases)"/>
    <property type="match status" value="1"/>
</dbReference>